<comment type="caution">
    <text evidence="3">The sequence shown here is derived from an EMBL/GenBank/DDBJ whole genome shotgun (WGS) entry which is preliminary data.</text>
</comment>
<name>A0AAD7DHM3_MYCRO</name>
<keyword evidence="2" id="KW-0812">Transmembrane</keyword>
<dbReference type="AlphaFoldDB" id="A0AAD7DHM3"/>
<protein>
    <submittedName>
        <fullName evidence="3">Uncharacterized protein</fullName>
    </submittedName>
</protein>
<evidence type="ECO:0000256" key="2">
    <source>
        <dbReference type="SAM" id="Phobius"/>
    </source>
</evidence>
<dbReference type="EMBL" id="JARKIE010000064">
    <property type="protein sequence ID" value="KAJ7690477.1"/>
    <property type="molecule type" value="Genomic_DNA"/>
</dbReference>
<reference evidence="3" key="1">
    <citation type="submission" date="2023-03" db="EMBL/GenBank/DDBJ databases">
        <title>Massive genome expansion in bonnet fungi (Mycena s.s.) driven by repeated elements and novel gene families across ecological guilds.</title>
        <authorList>
            <consortium name="Lawrence Berkeley National Laboratory"/>
            <person name="Harder C.B."/>
            <person name="Miyauchi S."/>
            <person name="Viragh M."/>
            <person name="Kuo A."/>
            <person name="Thoen E."/>
            <person name="Andreopoulos B."/>
            <person name="Lu D."/>
            <person name="Skrede I."/>
            <person name="Drula E."/>
            <person name="Henrissat B."/>
            <person name="Morin E."/>
            <person name="Kohler A."/>
            <person name="Barry K."/>
            <person name="LaButti K."/>
            <person name="Morin E."/>
            <person name="Salamov A."/>
            <person name="Lipzen A."/>
            <person name="Mereny Z."/>
            <person name="Hegedus B."/>
            <person name="Baldrian P."/>
            <person name="Stursova M."/>
            <person name="Weitz H."/>
            <person name="Taylor A."/>
            <person name="Grigoriev I.V."/>
            <person name="Nagy L.G."/>
            <person name="Martin F."/>
            <person name="Kauserud H."/>
        </authorList>
    </citation>
    <scope>NUCLEOTIDE SEQUENCE</scope>
    <source>
        <strain evidence="3">CBHHK067</strain>
    </source>
</reference>
<evidence type="ECO:0000313" key="4">
    <source>
        <dbReference type="Proteomes" id="UP001221757"/>
    </source>
</evidence>
<sequence length="565" mass="64705">MDSKRHADAQFASQLSPEHPGSTSYGGAIFSGSHHIAVAGGTFNNVTNNYTNAPSIPPDFRMIPLGDIDLQREICLYKTGVVDHRRERPRMRRVYTAKIDGRKSDVTVAVYQGEGAEEAWREDMERYSWLCHPNFVQLCCFASSSTMHAAVFNDDLIPFRHFLELHRHSPILIAYIYGYCQLEFYEARNYFRSAFQELLYQDHCTFWIRRSTGQLCADLIPVKDKLSDWDYPAGKISRPQGITSMDAPDEEAMIIDSLTLEHYHSICYWNQSQVRTIDIPNSATVNQGAIITQSDWSLSYQLQDWAEIVSLRDVEVDCSSWNGADGEVMENDWTRFNSGDVLNRTLLTQIAPYSPWPSWLSQANYIFGRLQISSNFDNYLVVRAIDFEIKISATTKDAPRGYLFLCSVEELQTGSSSFRWPDCPAYWSPDPAGVERLSTEEATRLGFPSIELKLRVRVRSWDASVYAGLRQFHRAKGFDPDSQNLARHLGLPLYQISAEMEPPFAQVDLVDAGSEDEDDEPEPSCLHEKIPPLSKMFKCTINVQLAFILFLTIFWLYEHMWERPH</sequence>
<gene>
    <name evidence="3" type="ORF">B0H17DRAFT_1064815</name>
</gene>
<accession>A0AAD7DHM3</accession>
<feature type="transmembrane region" description="Helical" evidence="2">
    <location>
        <begin position="541"/>
        <end position="557"/>
    </location>
</feature>
<organism evidence="3 4">
    <name type="scientific">Mycena rosella</name>
    <name type="common">Pink bonnet</name>
    <name type="synonym">Agaricus rosellus</name>
    <dbReference type="NCBI Taxonomy" id="1033263"/>
    <lineage>
        <taxon>Eukaryota</taxon>
        <taxon>Fungi</taxon>
        <taxon>Dikarya</taxon>
        <taxon>Basidiomycota</taxon>
        <taxon>Agaricomycotina</taxon>
        <taxon>Agaricomycetes</taxon>
        <taxon>Agaricomycetidae</taxon>
        <taxon>Agaricales</taxon>
        <taxon>Marasmiineae</taxon>
        <taxon>Mycenaceae</taxon>
        <taxon>Mycena</taxon>
    </lineage>
</organism>
<feature type="region of interest" description="Disordered" evidence="1">
    <location>
        <begin position="1"/>
        <end position="26"/>
    </location>
</feature>
<keyword evidence="2" id="KW-0472">Membrane</keyword>
<feature type="compositionally biased region" description="Polar residues" evidence="1">
    <location>
        <begin position="11"/>
        <end position="25"/>
    </location>
</feature>
<evidence type="ECO:0000256" key="1">
    <source>
        <dbReference type="SAM" id="MobiDB-lite"/>
    </source>
</evidence>
<keyword evidence="4" id="KW-1185">Reference proteome</keyword>
<evidence type="ECO:0000313" key="3">
    <source>
        <dbReference type="EMBL" id="KAJ7690477.1"/>
    </source>
</evidence>
<keyword evidence="2" id="KW-1133">Transmembrane helix</keyword>
<dbReference type="Proteomes" id="UP001221757">
    <property type="component" value="Unassembled WGS sequence"/>
</dbReference>
<proteinExistence type="predicted"/>